<protein>
    <submittedName>
        <fullName evidence="1">Uncharacterized protein</fullName>
    </submittedName>
</protein>
<organism evidence="1">
    <name type="scientific">uncultured Microcoleus sp</name>
    <dbReference type="NCBI Taxonomy" id="259945"/>
    <lineage>
        <taxon>Bacteria</taxon>
        <taxon>Bacillati</taxon>
        <taxon>Cyanobacteriota</taxon>
        <taxon>Cyanophyceae</taxon>
        <taxon>Oscillatoriophycideae</taxon>
        <taxon>Oscillatoriales</taxon>
        <taxon>Microcoleaceae</taxon>
        <taxon>Microcoleus</taxon>
        <taxon>environmental samples</taxon>
    </lineage>
</organism>
<accession>A0A6J4L5F7</accession>
<gene>
    <name evidence="1" type="ORF">AVDCRST_MAG84-1543</name>
</gene>
<evidence type="ECO:0000313" key="1">
    <source>
        <dbReference type="EMBL" id="CAA9324398.1"/>
    </source>
</evidence>
<proteinExistence type="predicted"/>
<sequence length="53" mass="6142">MRIAILRVTEEKPVSTTIFALATRHLTRNRVFSPRCVQDCIFQKFEIGYKSLG</sequence>
<name>A0A6J4L5F7_9CYAN</name>
<reference evidence="1" key="1">
    <citation type="submission" date="2020-02" db="EMBL/GenBank/DDBJ databases">
        <authorList>
            <person name="Meier V. D."/>
        </authorList>
    </citation>
    <scope>NUCLEOTIDE SEQUENCE</scope>
    <source>
        <strain evidence="1">AVDCRST_MAG84</strain>
    </source>
</reference>
<dbReference type="EMBL" id="CADCTZ010000243">
    <property type="protein sequence ID" value="CAA9324398.1"/>
    <property type="molecule type" value="Genomic_DNA"/>
</dbReference>
<dbReference type="AlphaFoldDB" id="A0A6J4L5F7"/>